<feature type="domain" description="Transposase IS4-like" evidence="1">
    <location>
        <begin position="32"/>
        <end position="81"/>
    </location>
</feature>
<organism evidence="2 3">
    <name type="scientific">Jannaschia seosinensis</name>
    <dbReference type="NCBI Taxonomy" id="313367"/>
    <lineage>
        <taxon>Bacteria</taxon>
        <taxon>Pseudomonadati</taxon>
        <taxon>Pseudomonadota</taxon>
        <taxon>Alphaproteobacteria</taxon>
        <taxon>Rhodobacterales</taxon>
        <taxon>Roseobacteraceae</taxon>
        <taxon>Jannaschia</taxon>
    </lineage>
</organism>
<accession>A0A0M7BA89</accession>
<dbReference type="AlphaFoldDB" id="A0A0M7BA89"/>
<dbReference type="Pfam" id="PF01609">
    <property type="entry name" value="DDE_Tnp_1"/>
    <property type="match status" value="1"/>
</dbReference>
<gene>
    <name evidence="2" type="ORF">JSE7799_00881</name>
</gene>
<dbReference type="InterPro" id="IPR002559">
    <property type="entry name" value="Transposase_11"/>
</dbReference>
<dbReference type="PANTHER" id="PTHR30007">
    <property type="entry name" value="PHP DOMAIN PROTEIN"/>
    <property type="match status" value="1"/>
</dbReference>
<evidence type="ECO:0000259" key="1">
    <source>
        <dbReference type="Pfam" id="PF01609"/>
    </source>
</evidence>
<evidence type="ECO:0000313" key="3">
    <source>
        <dbReference type="Proteomes" id="UP000049455"/>
    </source>
</evidence>
<dbReference type="Proteomes" id="UP000049455">
    <property type="component" value="Unassembled WGS sequence"/>
</dbReference>
<protein>
    <recommendedName>
        <fullName evidence="1">Transposase IS4-like domain-containing protein</fullName>
    </recommendedName>
</protein>
<dbReference type="GO" id="GO:0004803">
    <property type="term" value="F:transposase activity"/>
    <property type="evidence" value="ECO:0007669"/>
    <property type="project" value="InterPro"/>
</dbReference>
<dbReference type="PANTHER" id="PTHR30007:SF1">
    <property type="entry name" value="BLR1914 PROTEIN"/>
    <property type="match status" value="1"/>
</dbReference>
<name>A0A0M7BA89_9RHOB</name>
<dbReference type="OrthoDB" id="32553at2"/>
<dbReference type="EMBL" id="CYPR01000047">
    <property type="protein sequence ID" value="CUH30632.1"/>
    <property type="molecule type" value="Genomic_DNA"/>
</dbReference>
<sequence>MPCRAMDKASNHRRCRRECYARSIIPRIARRGMETSAKLGRHRWVAERTFAWFSQFRRLAIRYDRRADIHMALTKLATAIICMNQIRRFCSAP</sequence>
<reference evidence="2 3" key="1">
    <citation type="submission" date="2015-09" db="EMBL/GenBank/DDBJ databases">
        <authorList>
            <person name="Jackson K.R."/>
            <person name="Lunt B.L."/>
            <person name="Fisher J.N.B."/>
            <person name="Gardner A.V."/>
            <person name="Bailey M.E."/>
            <person name="Deus L.M."/>
            <person name="Earl A.S."/>
            <person name="Gibby P.D."/>
            <person name="Hartmann K.A."/>
            <person name="Liu J.E."/>
            <person name="Manci A.M."/>
            <person name="Nielsen D.A."/>
            <person name="Solomon M.B."/>
            <person name="Breakwell D.P."/>
            <person name="Burnett S.H."/>
            <person name="Grose J.H."/>
        </authorList>
    </citation>
    <scope>NUCLEOTIDE SEQUENCE [LARGE SCALE GENOMIC DNA]</scope>
    <source>
        <strain evidence="2 3">CECT 7799</strain>
    </source>
</reference>
<dbReference type="STRING" id="313367.JSE7799_00881"/>
<proteinExistence type="predicted"/>
<dbReference type="GO" id="GO:0003677">
    <property type="term" value="F:DNA binding"/>
    <property type="evidence" value="ECO:0007669"/>
    <property type="project" value="InterPro"/>
</dbReference>
<keyword evidence="3" id="KW-1185">Reference proteome</keyword>
<evidence type="ECO:0000313" key="2">
    <source>
        <dbReference type="EMBL" id="CUH30632.1"/>
    </source>
</evidence>
<dbReference type="GO" id="GO:0006313">
    <property type="term" value="P:DNA transposition"/>
    <property type="evidence" value="ECO:0007669"/>
    <property type="project" value="InterPro"/>
</dbReference>